<dbReference type="GO" id="GO:0008677">
    <property type="term" value="F:2-dehydropantoate 2-reductase activity"/>
    <property type="evidence" value="ECO:0007669"/>
    <property type="project" value="UniProtKB-EC"/>
</dbReference>
<evidence type="ECO:0000313" key="13">
    <source>
        <dbReference type="Proteomes" id="UP000526501"/>
    </source>
</evidence>
<comment type="pathway">
    <text evidence="1 9">Cofactor biosynthesis; (R)-pantothenate biosynthesis; (R)-pantoate from 3-methyl-2-oxobutanoate: step 2/2.</text>
</comment>
<dbReference type="InterPro" id="IPR036291">
    <property type="entry name" value="NAD(P)-bd_dom_sf"/>
</dbReference>
<sequence length="302" mass="32543">MKIGIVGSGAIGLYYGALLQNAGQEVAFLMRSDLEKAKKTGIRVVSGTGELHLSEVQVSGEASEIGICDLVIVSIKATANSILENVLPPLVGQETKLLTLQNGLGNDRLLAELFPRNQIFGGLCFVCLNRTAPAVVENFMPGSVSIGPEKAENGEAAKELVALFSEAGVKTRFEPNLQLVQWKKLVWNVPFNGLAVAAGGVTTDVIVGSESLCEEARGLMREIIAAAEALGFEFQEGFVEYQIKLTRGMTAYRPSSMIDYVEGRPVEVEAIWGEPLRQAEAAGVAMPKLEMLYAILKQICRR</sequence>
<evidence type="ECO:0000256" key="3">
    <source>
        <dbReference type="ARBA" id="ARBA00013014"/>
    </source>
</evidence>
<comment type="function">
    <text evidence="9">Catalyzes the NADPH-dependent reduction of ketopantoate into pantoic acid.</text>
</comment>
<evidence type="ECO:0000256" key="4">
    <source>
        <dbReference type="ARBA" id="ARBA00019465"/>
    </source>
</evidence>
<evidence type="ECO:0000259" key="11">
    <source>
        <dbReference type="Pfam" id="PF08546"/>
    </source>
</evidence>
<dbReference type="Proteomes" id="UP000526501">
    <property type="component" value="Unassembled WGS sequence"/>
</dbReference>
<keyword evidence="5 9" id="KW-0521">NADP</keyword>
<dbReference type="PANTHER" id="PTHR21708">
    <property type="entry name" value="PROBABLE 2-DEHYDROPANTOATE 2-REDUCTASE"/>
    <property type="match status" value="1"/>
</dbReference>
<dbReference type="Pfam" id="PF08546">
    <property type="entry name" value="ApbA_C"/>
    <property type="match status" value="1"/>
</dbReference>
<dbReference type="SUPFAM" id="SSF51735">
    <property type="entry name" value="NAD(P)-binding Rossmann-fold domains"/>
    <property type="match status" value="1"/>
</dbReference>
<evidence type="ECO:0000256" key="1">
    <source>
        <dbReference type="ARBA" id="ARBA00004994"/>
    </source>
</evidence>
<dbReference type="FunFam" id="1.10.1040.10:FF:000017">
    <property type="entry name" value="2-dehydropantoate 2-reductase"/>
    <property type="match status" value="1"/>
</dbReference>
<keyword evidence="9" id="KW-0566">Pantothenate biosynthesis</keyword>
<accession>A0A7X1E9S5</accession>
<evidence type="ECO:0000256" key="9">
    <source>
        <dbReference type="RuleBase" id="RU362068"/>
    </source>
</evidence>
<evidence type="ECO:0000256" key="2">
    <source>
        <dbReference type="ARBA" id="ARBA00007870"/>
    </source>
</evidence>
<dbReference type="EMBL" id="JACHVC010000013">
    <property type="protein sequence ID" value="MBC2607744.1"/>
    <property type="molecule type" value="Genomic_DNA"/>
</dbReference>
<dbReference type="GO" id="GO:0015940">
    <property type="term" value="P:pantothenate biosynthetic process"/>
    <property type="evidence" value="ECO:0007669"/>
    <property type="project" value="UniProtKB-UniPathway"/>
</dbReference>
<proteinExistence type="inferred from homology"/>
<dbReference type="RefSeq" id="WP_185661611.1">
    <property type="nucleotide sequence ID" value="NZ_CAWPOO010000013.1"/>
</dbReference>
<evidence type="ECO:0000256" key="8">
    <source>
        <dbReference type="ARBA" id="ARBA00048793"/>
    </source>
</evidence>
<gene>
    <name evidence="12" type="ORF">H5P27_16950</name>
</gene>
<dbReference type="InterPro" id="IPR008927">
    <property type="entry name" value="6-PGluconate_DH-like_C_sf"/>
</dbReference>
<dbReference type="Gene3D" id="1.10.1040.10">
    <property type="entry name" value="N-(1-d-carboxylethyl)-l-norvaline Dehydrogenase, domain 2"/>
    <property type="match status" value="1"/>
</dbReference>
<dbReference type="SUPFAM" id="SSF48179">
    <property type="entry name" value="6-phosphogluconate dehydrogenase C-terminal domain-like"/>
    <property type="match status" value="1"/>
</dbReference>
<dbReference type="EC" id="1.1.1.169" evidence="3 9"/>
<dbReference type="InterPro" id="IPR013332">
    <property type="entry name" value="KPR_N"/>
</dbReference>
<feature type="domain" description="Ketopantoate reductase N-terminal" evidence="10">
    <location>
        <begin position="3"/>
        <end position="148"/>
    </location>
</feature>
<organism evidence="12 13">
    <name type="scientific">Pelagicoccus albus</name>
    <dbReference type="NCBI Taxonomy" id="415222"/>
    <lineage>
        <taxon>Bacteria</taxon>
        <taxon>Pseudomonadati</taxon>
        <taxon>Verrucomicrobiota</taxon>
        <taxon>Opitutia</taxon>
        <taxon>Puniceicoccales</taxon>
        <taxon>Pelagicoccaceae</taxon>
        <taxon>Pelagicoccus</taxon>
    </lineage>
</organism>
<dbReference type="UniPathway" id="UPA00028">
    <property type="reaction ID" value="UER00004"/>
</dbReference>
<dbReference type="Pfam" id="PF02558">
    <property type="entry name" value="ApbA"/>
    <property type="match status" value="1"/>
</dbReference>
<feature type="domain" description="Ketopantoate reductase C-terminal" evidence="11">
    <location>
        <begin position="176"/>
        <end position="299"/>
    </location>
</feature>
<comment type="caution">
    <text evidence="12">The sequence shown here is derived from an EMBL/GenBank/DDBJ whole genome shotgun (WGS) entry which is preliminary data.</text>
</comment>
<dbReference type="PANTHER" id="PTHR21708:SF26">
    <property type="entry name" value="2-DEHYDROPANTOATE 2-REDUCTASE"/>
    <property type="match status" value="1"/>
</dbReference>
<evidence type="ECO:0000256" key="7">
    <source>
        <dbReference type="ARBA" id="ARBA00032024"/>
    </source>
</evidence>
<dbReference type="NCBIfam" id="TIGR00745">
    <property type="entry name" value="apbA_panE"/>
    <property type="match status" value="1"/>
</dbReference>
<evidence type="ECO:0000256" key="5">
    <source>
        <dbReference type="ARBA" id="ARBA00022857"/>
    </source>
</evidence>
<dbReference type="AlphaFoldDB" id="A0A7X1E9S5"/>
<keyword evidence="13" id="KW-1185">Reference proteome</keyword>
<keyword evidence="6 9" id="KW-0560">Oxidoreductase</keyword>
<name>A0A7X1E9S5_9BACT</name>
<evidence type="ECO:0000256" key="6">
    <source>
        <dbReference type="ARBA" id="ARBA00023002"/>
    </source>
</evidence>
<dbReference type="InterPro" id="IPR051402">
    <property type="entry name" value="KPR-Related"/>
</dbReference>
<evidence type="ECO:0000313" key="12">
    <source>
        <dbReference type="EMBL" id="MBC2607744.1"/>
    </source>
</evidence>
<reference evidence="12 13" key="1">
    <citation type="submission" date="2020-07" db="EMBL/GenBank/DDBJ databases">
        <authorList>
            <person name="Feng X."/>
        </authorList>
    </citation>
    <scope>NUCLEOTIDE SEQUENCE [LARGE SCALE GENOMIC DNA]</scope>
    <source>
        <strain evidence="12 13">JCM23202</strain>
    </source>
</reference>
<dbReference type="InterPro" id="IPR013752">
    <property type="entry name" value="KPA_reductase"/>
</dbReference>
<dbReference type="GO" id="GO:0005737">
    <property type="term" value="C:cytoplasm"/>
    <property type="evidence" value="ECO:0007669"/>
    <property type="project" value="TreeGrafter"/>
</dbReference>
<dbReference type="InterPro" id="IPR013328">
    <property type="entry name" value="6PGD_dom2"/>
</dbReference>
<protein>
    <recommendedName>
        <fullName evidence="4 9">2-dehydropantoate 2-reductase</fullName>
        <ecNumber evidence="3 9">1.1.1.169</ecNumber>
    </recommendedName>
    <alternativeName>
        <fullName evidence="7 9">Ketopantoate reductase</fullName>
    </alternativeName>
</protein>
<dbReference type="InterPro" id="IPR003710">
    <property type="entry name" value="ApbA"/>
</dbReference>
<dbReference type="Gene3D" id="3.40.50.720">
    <property type="entry name" value="NAD(P)-binding Rossmann-like Domain"/>
    <property type="match status" value="1"/>
</dbReference>
<evidence type="ECO:0000259" key="10">
    <source>
        <dbReference type="Pfam" id="PF02558"/>
    </source>
</evidence>
<comment type="catalytic activity">
    <reaction evidence="8 9">
        <text>(R)-pantoate + NADP(+) = 2-dehydropantoate + NADPH + H(+)</text>
        <dbReference type="Rhea" id="RHEA:16233"/>
        <dbReference type="ChEBI" id="CHEBI:11561"/>
        <dbReference type="ChEBI" id="CHEBI:15378"/>
        <dbReference type="ChEBI" id="CHEBI:15980"/>
        <dbReference type="ChEBI" id="CHEBI:57783"/>
        <dbReference type="ChEBI" id="CHEBI:58349"/>
        <dbReference type="EC" id="1.1.1.169"/>
    </reaction>
</comment>
<comment type="similarity">
    <text evidence="2 9">Belongs to the ketopantoate reductase family.</text>
</comment>